<sequence length="922" mass="102650">MGGDDVFCALCGALAGELTLDDDGEEEFTYDQSRLAENGFAWLANVRIVGENPNSPSADKRTFLTGTATYDDSNFYDLDETDEVAIALGSETLRVYDWDTDHPLAIPLHAACYELLGQITAPKPVDLQVLYETFRAHCPEDFPKVLDFDYGEITECHEQYWCTNRGTEYVTASPIDIPHINDLVRSLLQESKLDQDSYATSYAVGSPENDVFGTLPQELLGKTVAELDLESLCKFRLVSRHVAEATSTNSFWKSRVHLDMPWILEFLEASDLTDGLVDWLKLYKALRAISLGKYPRHIPGLQNRARIWTLCSKILEDYIARLRNYENTPKDTAPILAEVQSTPLSRLTLPEEKDTITSMNSIIHDYADLNEAQPIISTYWTDGGELAGIGAKSTETGEPTTLGSSDIFDMSKDVQIPQQDWMTGVVVTSQDSDSDDPENPLRKVVGLRFIFAKKDPIQFGQSQGDLRLIKVQPGYFAVGFSATWGSGKPLAKMAILQQPINKAPPESQGRLAATSEVVSFNSKETNYLWANDLPPENLQIVPCEHGYWAYELKVDTAPMEPLIFGTTDEELANITSIAGDVHFGGFEVVYSDGTRRSIGPRRHAMKELAIDGPGGERIVCVYASINHIINGFRLVTNRGRQLILGQPGSDEKRFPPRDETNQDGNIVAGIYCYWQLRATPKARLDAIGAFQSSYSTLPEPEITTDSHGFHWSPNPPARPVEEKGKIYGWRSVYNKWSSRDERTPSENATVSLLDCGRPLNLIKVALCHGSDTPQVPMVSISFKYSENGEVVTVGPSQFLPPNDSEGTNGHYYCWCDLGRARKEELEAGPHYTHDEWNVGGSRLKTLRLWLDDIQVLTGLQFVAQNGQESPKWGYCEAESPVELGLGAISHPRLKLFLDNNERHATYDDYVVVAVQLVESEGS</sequence>
<dbReference type="Gene3D" id="1.20.1280.50">
    <property type="match status" value="1"/>
</dbReference>
<dbReference type="InterPro" id="IPR001810">
    <property type="entry name" value="F-box_dom"/>
</dbReference>
<comment type="caution">
    <text evidence="2">The sequence shown here is derived from an EMBL/GenBank/DDBJ whole genome shotgun (WGS) entry which is preliminary data.</text>
</comment>
<protein>
    <submittedName>
        <fullName evidence="2">Phosphatidylethanolamine N-methyltransferase</fullName>
    </submittedName>
</protein>
<keyword evidence="3" id="KW-1185">Reference proteome</keyword>
<dbReference type="PROSITE" id="PS50181">
    <property type="entry name" value="FBOX"/>
    <property type="match status" value="1"/>
</dbReference>
<dbReference type="EMBL" id="JAADYS010002916">
    <property type="protein sequence ID" value="KAF4453074.1"/>
    <property type="molecule type" value="Genomic_DNA"/>
</dbReference>
<dbReference type="Gene3D" id="2.100.10.30">
    <property type="entry name" value="Jacalin-like lectin domain"/>
    <property type="match status" value="1"/>
</dbReference>
<gene>
    <name evidence="2" type="ORF">FALBO_16070</name>
</gene>
<dbReference type="GO" id="GO:0008168">
    <property type="term" value="F:methyltransferase activity"/>
    <property type="evidence" value="ECO:0007669"/>
    <property type="project" value="UniProtKB-KW"/>
</dbReference>
<dbReference type="GO" id="GO:0032259">
    <property type="term" value="P:methylation"/>
    <property type="evidence" value="ECO:0007669"/>
    <property type="project" value="UniProtKB-KW"/>
</dbReference>
<dbReference type="InterPro" id="IPR036404">
    <property type="entry name" value="Jacalin-like_lectin_dom_sf"/>
</dbReference>
<dbReference type="OrthoDB" id="9984533at2759"/>
<dbReference type="Proteomes" id="UP000554235">
    <property type="component" value="Unassembled WGS sequence"/>
</dbReference>
<accession>A0A8H4NVT3</accession>
<organism evidence="2 3">
    <name type="scientific">Fusarium albosuccineum</name>
    <dbReference type="NCBI Taxonomy" id="1237068"/>
    <lineage>
        <taxon>Eukaryota</taxon>
        <taxon>Fungi</taxon>
        <taxon>Dikarya</taxon>
        <taxon>Ascomycota</taxon>
        <taxon>Pezizomycotina</taxon>
        <taxon>Sordariomycetes</taxon>
        <taxon>Hypocreomycetidae</taxon>
        <taxon>Hypocreales</taxon>
        <taxon>Nectriaceae</taxon>
        <taxon>Fusarium</taxon>
        <taxon>Fusarium decemcellulare species complex</taxon>
    </lineage>
</organism>
<name>A0A8H4NVT3_9HYPO</name>
<keyword evidence="2" id="KW-0489">Methyltransferase</keyword>
<dbReference type="Pfam" id="PF00646">
    <property type="entry name" value="F-box"/>
    <property type="match status" value="1"/>
</dbReference>
<reference evidence="2 3" key="1">
    <citation type="submission" date="2020-01" db="EMBL/GenBank/DDBJ databases">
        <title>Identification and distribution of gene clusters putatively required for synthesis of sphingolipid metabolism inhibitors in phylogenetically diverse species of the filamentous fungus Fusarium.</title>
        <authorList>
            <person name="Kim H.-S."/>
            <person name="Busman M."/>
            <person name="Brown D.W."/>
            <person name="Divon H."/>
            <person name="Uhlig S."/>
            <person name="Proctor R.H."/>
        </authorList>
    </citation>
    <scope>NUCLEOTIDE SEQUENCE [LARGE SCALE GENOMIC DNA]</scope>
    <source>
        <strain evidence="2 3">NRRL 20459</strain>
    </source>
</reference>
<dbReference type="InterPro" id="IPR036047">
    <property type="entry name" value="F-box-like_dom_sf"/>
</dbReference>
<evidence type="ECO:0000313" key="2">
    <source>
        <dbReference type="EMBL" id="KAF4453074.1"/>
    </source>
</evidence>
<dbReference type="SUPFAM" id="SSF81383">
    <property type="entry name" value="F-box domain"/>
    <property type="match status" value="1"/>
</dbReference>
<keyword evidence="2" id="KW-0808">Transferase</keyword>
<dbReference type="SUPFAM" id="SSF51101">
    <property type="entry name" value="Mannose-binding lectins"/>
    <property type="match status" value="1"/>
</dbReference>
<evidence type="ECO:0000259" key="1">
    <source>
        <dbReference type="PROSITE" id="PS50181"/>
    </source>
</evidence>
<feature type="domain" description="F-box" evidence="1">
    <location>
        <begin position="209"/>
        <end position="255"/>
    </location>
</feature>
<proteinExistence type="predicted"/>
<dbReference type="AlphaFoldDB" id="A0A8H4NVT3"/>
<evidence type="ECO:0000313" key="3">
    <source>
        <dbReference type="Proteomes" id="UP000554235"/>
    </source>
</evidence>